<organism evidence="1 2">
    <name type="scientific">Portunus trituberculatus</name>
    <name type="common">Swimming crab</name>
    <name type="synonym">Neptunus trituberculatus</name>
    <dbReference type="NCBI Taxonomy" id="210409"/>
    <lineage>
        <taxon>Eukaryota</taxon>
        <taxon>Metazoa</taxon>
        <taxon>Ecdysozoa</taxon>
        <taxon>Arthropoda</taxon>
        <taxon>Crustacea</taxon>
        <taxon>Multicrustacea</taxon>
        <taxon>Malacostraca</taxon>
        <taxon>Eumalacostraca</taxon>
        <taxon>Eucarida</taxon>
        <taxon>Decapoda</taxon>
        <taxon>Pleocyemata</taxon>
        <taxon>Brachyura</taxon>
        <taxon>Eubrachyura</taxon>
        <taxon>Portunoidea</taxon>
        <taxon>Portunidae</taxon>
        <taxon>Portuninae</taxon>
        <taxon>Portunus</taxon>
    </lineage>
</organism>
<evidence type="ECO:0000313" key="1">
    <source>
        <dbReference type="EMBL" id="MPC12494.1"/>
    </source>
</evidence>
<gene>
    <name evidence="1" type="ORF">E2C01_005193</name>
</gene>
<name>A0A5B7CUW1_PORTR</name>
<dbReference type="AlphaFoldDB" id="A0A5B7CUW1"/>
<proteinExistence type="predicted"/>
<keyword evidence="2" id="KW-1185">Reference proteome</keyword>
<dbReference type="EMBL" id="VSRR010000219">
    <property type="protein sequence ID" value="MPC12494.1"/>
    <property type="molecule type" value="Genomic_DNA"/>
</dbReference>
<sequence length="63" mass="7079">MSPTRPPPLPYCSFTHYRQALHFPALSPLPGLFLTTEIVVFSFIERVGQHDGGHNGIMEDPEE</sequence>
<evidence type="ECO:0000313" key="2">
    <source>
        <dbReference type="Proteomes" id="UP000324222"/>
    </source>
</evidence>
<protein>
    <submittedName>
        <fullName evidence="1">Uncharacterized protein</fullName>
    </submittedName>
</protein>
<comment type="caution">
    <text evidence="1">The sequence shown here is derived from an EMBL/GenBank/DDBJ whole genome shotgun (WGS) entry which is preliminary data.</text>
</comment>
<reference evidence="1 2" key="1">
    <citation type="submission" date="2019-05" db="EMBL/GenBank/DDBJ databases">
        <title>Another draft genome of Portunus trituberculatus and its Hox gene families provides insights of decapod evolution.</title>
        <authorList>
            <person name="Jeong J.-H."/>
            <person name="Song I."/>
            <person name="Kim S."/>
            <person name="Choi T."/>
            <person name="Kim D."/>
            <person name="Ryu S."/>
            <person name="Kim W."/>
        </authorList>
    </citation>
    <scope>NUCLEOTIDE SEQUENCE [LARGE SCALE GENOMIC DNA]</scope>
    <source>
        <tissue evidence="1">Muscle</tissue>
    </source>
</reference>
<accession>A0A5B7CUW1</accession>
<dbReference type="Proteomes" id="UP000324222">
    <property type="component" value="Unassembled WGS sequence"/>
</dbReference>